<dbReference type="OrthoDB" id="827535at2"/>
<accession>A0A4Y3W5Z0</accession>
<comment type="caution">
    <text evidence="2">The sequence shown here is derived from an EMBL/GenBank/DDBJ whole genome shotgun (WGS) entry which is preliminary data.</text>
</comment>
<sequence>MSGIVEGRYAGAFQPGGLTVEARIGRSHDGRLENLSGDVFAGLRHVLSFIGRAGALSESTDGGLSGMVSFFSAQTLHHNGSPITVSPNRQAADGSTSISLTLDPGEGEITVELEWAGPELRSLRIDIDGLSGLPEPDTSLLDGDQDGQDLVAVLKRASISSTVHPSPFRPDASGRKRHTMAELHALMQDWSPPPQQDNRQWRLHVLFANRFDGRNGDDVTGIMYDVEPGMRPSRQGLAVFLNSNTIKGCEPANGPDWRREVSFTLVHEIGHALNLPHAFEDGRPEALTWMNYPDRTANGVAGFWSQFQGAFDSTELAFLRHAPFCDIAPGQYDYAQRDSGLLSGGGFSAFRAACHHEAAPQPAKAVLAIAPLKPVYAFGEPIFLKASVTNNGRRPLDVAKALDPSDGFLSIQIRSPHGKVRRIRPPAMLCQRTPGITLRHRQSVSFDGILASFDAEGPIFDAPGRYQIDATFTGVAGVTLASKPAFLRVLHPSRAEEIFAISIWDDPQLMRAIYCRQPLLALDSWQCLVEETARALSVDQGNTSLSYLKYISAMGWLSSFAPASRTKKYLPRKRKAASHLSVIETRGLPSGVRLRRDELLLR</sequence>
<dbReference type="RefSeq" id="WP_141382086.1">
    <property type="nucleotide sequence ID" value="NZ_BJNF01000006.1"/>
</dbReference>
<evidence type="ECO:0000256" key="1">
    <source>
        <dbReference type="SAM" id="MobiDB-lite"/>
    </source>
</evidence>
<dbReference type="Gene3D" id="3.40.390.10">
    <property type="entry name" value="Collagenase (Catalytic Domain)"/>
    <property type="match status" value="1"/>
</dbReference>
<feature type="compositionally biased region" description="Polar residues" evidence="1">
    <location>
        <begin position="84"/>
        <end position="100"/>
    </location>
</feature>
<feature type="region of interest" description="Disordered" evidence="1">
    <location>
        <begin position="84"/>
        <end position="103"/>
    </location>
</feature>
<dbReference type="AlphaFoldDB" id="A0A4Y3W5Z0"/>
<evidence type="ECO:0000313" key="2">
    <source>
        <dbReference type="EMBL" id="GEC14447.1"/>
    </source>
</evidence>
<dbReference type="GO" id="GO:0008237">
    <property type="term" value="F:metallopeptidase activity"/>
    <property type="evidence" value="ECO:0007669"/>
    <property type="project" value="InterPro"/>
</dbReference>
<dbReference type="Proteomes" id="UP000318825">
    <property type="component" value="Unassembled WGS sequence"/>
</dbReference>
<reference evidence="2 3" key="1">
    <citation type="submission" date="2019-06" db="EMBL/GenBank/DDBJ databases">
        <title>Whole genome shotgun sequence of Nitrobacter winogradskyi NBRC 14297.</title>
        <authorList>
            <person name="Hosoyama A."/>
            <person name="Uohara A."/>
            <person name="Ohji S."/>
            <person name="Ichikawa N."/>
        </authorList>
    </citation>
    <scope>NUCLEOTIDE SEQUENCE [LARGE SCALE GENOMIC DNA]</scope>
    <source>
        <strain evidence="2 3">NBRC 14297</strain>
    </source>
</reference>
<dbReference type="EMBL" id="BJNF01000006">
    <property type="protein sequence ID" value="GEC14447.1"/>
    <property type="molecule type" value="Genomic_DNA"/>
</dbReference>
<dbReference type="InterPro" id="IPR024079">
    <property type="entry name" value="MetalloPept_cat_dom_sf"/>
</dbReference>
<name>A0A4Y3W5Z0_NITWI</name>
<dbReference type="SUPFAM" id="SSF55486">
    <property type="entry name" value="Metalloproteases ('zincins'), catalytic domain"/>
    <property type="match status" value="1"/>
</dbReference>
<organism evidence="2 3">
    <name type="scientific">Nitrobacter winogradskyi</name>
    <name type="common">Nitrobacter agilis</name>
    <dbReference type="NCBI Taxonomy" id="913"/>
    <lineage>
        <taxon>Bacteria</taxon>
        <taxon>Pseudomonadati</taxon>
        <taxon>Pseudomonadota</taxon>
        <taxon>Alphaproteobacteria</taxon>
        <taxon>Hyphomicrobiales</taxon>
        <taxon>Nitrobacteraceae</taxon>
        <taxon>Nitrobacter</taxon>
    </lineage>
</organism>
<gene>
    <name evidence="2" type="ORF">NWI01_03390</name>
</gene>
<evidence type="ECO:0000313" key="3">
    <source>
        <dbReference type="Proteomes" id="UP000318825"/>
    </source>
</evidence>
<proteinExistence type="predicted"/>
<protein>
    <submittedName>
        <fullName evidence="2">Uncharacterized protein</fullName>
    </submittedName>
</protein>